<dbReference type="Proteomes" id="UP000215224">
    <property type="component" value="Chromosome"/>
</dbReference>
<feature type="topological domain" description="Extracellular" evidence="9">
    <location>
        <begin position="35"/>
        <end position="313"/>
    </location>
</feature>
<dbReference type="RefSeq" id="WP_066417533.1">
    <property type="nucleotide sequence ID" value="NZ_CP018866.1"/>
</dbReference>
<keyword evidence="6 9" id="KW-1133">Transmembrane helix</keyword>
<comment type="similarity">
    <text evidence="1 9">Belongs to the LytR/CpsA/Psr (LCP) family.</text>
</comment>
<feature type="domain" description="Cell envelope-related transcriptional attenuator" evidence="10">
    <location>
        <begin position="89"/>
        <end position="231"/>
    </location>
</feature>
<dbReference type="HAMAP" id="MF_01140">
    <property type="entry name" value="TagU_transferase"/>
    <property type="match status" value="1"/>
</dbReference>
<gene>
    <name evidence="9" type="primary">tagU</name>
    <name evidence="11" type="ORF">BC6307_19945</name>
</gene>
<dbReference type="Pfam" id="PF03816">
    <property type="entry name" value="LytR_cpsA_psr"/>
    <property type="match status" value="1"/>
</dbReference>
<accession>A0A223KV57</accession>
<keyword evidence="12" id="KW-1185">Reference proteome</keyword>
<dbReference type="GO" id="GO:0070726">
    <property type="term" value="P:cell wall assembly"/>
    <property type="evidence" value="ECO:0007669"/>
    <property type="project" value="UniProtKB-UniRule"/>
</dbReference>
<organism evidence="11 12">
    <name type="scientific">Sutcliffiella cohnii</name>
    <dbReference type="NCBI Taxonomy" id="33932"/>
    <lineage>
        <taxon>Bacteria</taxon>
        <taxon>Bacillati</taxon>
        <taxon>Bacillota</taxon>
        <taxon>Bacilli</taxon>
        <taxon>Bacillales</taxon>
        <taxon>Bacillaceae</taxon>
        <taxon>Sutcliffiella</taxon>
    </lineage>
</organism>
<proteinExistence type="inferred from homology"/>
<comment type="function">
    <text evidence="9">May catalyze the final step in cell wall teichoic acid biosynthesis, the transfer of the anionic cell wall polymers (APs) from their lipid-linked precursor to the cell wall peptidoglycan (PG).</text>
</comment>
<keyword evidence="2 9" id="KW-1003">Cell membrane</keyword>
<keyword evidence="4 9" id="KW-0812">Transmembrane</keyword>
<dbReference type="NCBIfam" id="TIGR00350">
    <property type="entry name" value="lytR_cpsA_psr"/>
    <property type="match status" value="1"/>
</dbReference>
<reference evidence="11 12" key="1">
    <citation type="submission" date="2016-12" db="EMBL/GenBank/DDBJ databases">
        <title>The whole genome sequencing and assembly of Bacillus cohnii DSM 6307T strain.</title>
        <authorList>
            <person name="Lee Y.-J."/>
            <person name="Yi H."/>
            <person name="Bahn Y.-S."/>
            <person name="Kim J.F."/>
            <person name="Lee D.-W."/>
        </authorList>
    </citation>
    <scope>NUCLEOTIDE SEQUENCE [LARGE SCALE GENOMIC DNA]</scope>
    <source>
        <strain evidence="11 12">DSM 6307</strain>
    </source>
</reference>
<evidence type="ECO:0000313" key="11">
    <source>
        <dbReference type="EMBL" id="AST93372.1"/>
    </source>
</evidence>
<dbReference type="Gene3D" id="3.40.630.190">
    <property type="entry name" value="LCP protein"/>
    <property type="match status" value="1"/>
</dbReference>
<name>A0A223KV57_9BACI</name>
<dbReference type="InterPro" id="IPR023734">
    <property type="entry name" value="TagU"/>
</dbReference>
<evidence type="ECO:0000256" key="3">
    <source>
        <dbReference type="ARBA" id="ARBA00022679"/>
    </source>
</evidence>
<sequence length="313" mass="34985">MRSERRQKKKMKKWVKVTLSILAVFVLLVGGYIGYTLFTLNKALTTMHDPLDRDFSTLRTGPVDLSKKQPFSVLIMGIDKESGGTDRGRTDSLMVVTVNPADDSMKMMSIPRDTRVELVGRGTLDKINHAHAFGGVEMSIPTVEKFLNIPIDFYVKMNMEGFKDIVNAVGGVEVNNSFAFTQDKFTFQEGRISLNGDEALAFSRMRKQDPRGDFGRTDRQKQVVQGVINKGASVTGLANVNSLLGAIGHNVNTNLSRQDMMLIQRNYLEARHNVDTLQLSGSGSTINGVYYFVVPEDERTRVSNIFKEHLNIN</sequence>
<dbReference type="GO" id="GO:0016780">
    <property type="term" value="F:phosphotransferase activity, for other substituted phosphate groups"/>
    <property type="evidence" value="ECO:0007669"/>
    <property type="project" value="UniProtKB-UniRule"/>
</dbReference>
<evidence type="ECO:0000259" key="10">
    <source>
        <dbReference type="Pfam" id="PF03816"/>
    </source>
</evidence>
<dbReference type="EC" id="2.7.8.-" evidence="9"/>
<comment type="pathway">
    <text evidence="9">Cell wall biogenesis.</text>
</comment>
<dbReference type="InterPro" id="IPR004474">
    <property type="entry name" value="LytR_CpsA_psr"/>
</dbReference>
<feature type="topological domain" description="Cytoplasmic" evidence="9">
    <location>
        <begin position="1"/>
        <end position="13"/>
    </location>
</feature>
<keyword evidence="3 9" id="KW-0808">Transferase</keyword>
<dbReference type="InterPro" id="IPR050922">
    <property type="entry name" value="LytR/CpsA/Psr_CW_biosynth"/>
</dbReference>
<dbReference type="GO" id="GO:0005886">
    <property type="term" value="C:plasma membrane"/>
    <property type="evidence" value="ECO:0007669"/>
    <property type="project" value="UniProtKB-SubCell"/>
</dbReference>
<protein>
    <recommendedName>
        <fullName evidence="9">Polyisoprenyl-teichoic acid--peptidoglycan teichoic acid transferase TagU</fullName>
        <ecNumber evidence="9">2.7.8.-</ecNumber>
    </recommendedName>
</protein>
<evidence type="ECO:0000256" key="6">
    <source>
        <dbReference type="ARBA" id="ARBA00022989"/>
    </source>
</evidence>
<evidence type="ECO:0000313" key="12">
    <source>
        <dbReference type="Proteomes" id="UP000215224"/>
    </source>
</evidence>
<evidence type="ECO:0000256" key="2">
    <source>
        <dbReference type="ARBA" id="ARBA00022475"/>
    </source>
</evidence>
<dbReference type="EMBL" id="CP018866">
    <property type="protein sequence ID" value="AST93372.1"/>
    <property type="molecule type" value="Genomic_DNA"/>
</dbReference>
<evidence type="ECO:0000256" key="7">
    <source>
        <dbReference type="ARBA" id="ARBA00023136"/>
    </source>
</evidence>
<dbReference type="STRING" id="1314751.GCA_001591425_02889"/>
<dbReference type="AlphaFoldDB" id="A0A223KV57"/>
<keyword evidence="7 9" id="KW-0472">Membrane</keyword>
<evidence type="ECO:0000256" key="4">
    <source>
        <dbReference type="ARBA" id="ARBA00022692"/>
    </source>
</evidence>
<evidence type="ECO:0000256" key="9">
    <source>
        <dbReference type="HAMAP-Rule" id="MF_01140"/>
    </source>
</evidence>
<keyword evidence="5 9" id="KW-0735">Signal-anchor</keyword>
<evidence type="ECO:0000256" key="5">
    <source>
        <dbReference type="ARBA" id="ARBA00022968"/>
    </source>
</evidence>
<dbReference type="PANTHER" id="PTHR33392">
    <property type="entry name" value="POLYISOPRENYL-TEICHOIC ACID--PEPTIDOGLYCAN TEICHOIC ACID TRANSFERASE TAGU"/>
    <property type="match status" value="1"/>
</dbReference>
<comment type="subcellular location">
    <subcellularLocation>
        <location evidence="9">Cell membrane</location>
        <topology evidence="9">Single-pass type II membrane protein</topology>
    </subcellularLocation>
</comment>
<dbReference type="KEGG" id="bcoh:BC6307_19945"/>
<evidence type="ECO:0000256" key="8">
    <source>
        <dbReference type="ARBA" id="ARBA00023316"/>
    </source>
</evidence>
<evidence type="ECO:0000256" key="1">
    <source>
        <dbReference type="ARBA" id="ARBA00006068"/>
    </source>
</evidence>
<keyword evidence="8 9" id="KW-0961">Cell wall biogenesis/degradation</keyword>
<dbReference type="PANTHER" id="PTHR33392:SF6">
    <property type="entry name" value="POLYISOPRENYL-TEICHOIC ACID--PEPTIDOGLYCAN TEICHOIC ACID TRANSFERASE TAGU"/>
    <property type="match status" value="1"/>
</dbReference>